<proteinExistence type="predicted"/>
<evidence type="ECO:0000313" key="2">
    <source>
        <dbReference type="Proteomes" id="UP000187172"/>
    </source>
</evidence>
<name>A0A1R1EZ44_9BACL</name>
<gene>
    <name evidence="1" type="ORF">BK138_00190</name>
</gene>
<dbReference type="AlphaFoldDB" id="A0A1R1EZ44"/>
<dbReference type="STRING" id="297318.BK138_00190"/>
<protein>
    <submittedName>
        <fullName evidence="1">Uncharacterized protein</fullName>
    </submittedName>
</protein>
<evidence type="ECO:0000313" key="1">
    <source>
        <dbReference type="EMBL" id="OMF57089.1"/>
    </source>
</evidence>
<comment type="caution">
    <text evidence="1">The sequence shown here is derived from an EMBL/GenBank/DDBJ whole genome shotgun (WGS) entry which is preliminary data.</text>
</comment>
<reference evidence="1 2" key="1">
    <citation type="submission" date="2016-11" db="EMBL/GenBank/DDBJ databases">
        <title>Paenibacillus species isolates.</title>
        <authorList>
            <person name="Beno S.M."/>
        </authorList>
    </citation>
    <scope>NUCLEOTIDE SEQUENCE [LARGE SCALE GENOMIC DNA]</scope>
    <source>
        <strain evidence="1 2">FSL R5-0378</strain>
    </source>
</reference>
<accession>A0A1R1EZ44</accession>
<dbReference type="Proteomes" id="UP000187172">
    <property type="component" value="Unassembled WGS sequence"/>
</dbReference>
<organism evidence="1 2">
    <name type="scientific">Paenibacillus rhizosphaerae</name>
    <dbReference type="NCBI Taxonomy" id="297318"/>
    <lineage>
        <taxon>Bacteria</taxon>
        <taxon>Bacillati</taxon>
        <taxon>Bacillota</taxon>
        <taxon>Bacilli</taxon>
        <taxon>Bacillales</taxon>
        <taxon>Paenibacillaceae</taxon>
        <taxon>Paenibacillus</taxon>
    </lineage>
</organism>
<dbReference type="EMBL" id="MRTP01000001">
    <property type="protein sequence ID" value="OMF57089.1"/>
    <property type="molecule type" value="Genomic_DNA"/>
</dbReference>
<keyword evidence="2" id="KW-1185">Reference proteome</keyword>
<sequence>MQMEQTDLKAAADRVYRYLMFSNPESWGGHEWAEWAMDRNRWDWPGARSAAVCGEAADDRFSMTMSLDGYINDANRRNLVDLQSIPKKTRLVETDQLTDIGFTTVIQERSIEYGTRSIY</sequence>